<proteinExistence type="predicted"/>
<dbReference type="Proteomes" id="UP000694552">
    <property type="component" value="Unplaced"/>
</dbReference>
<evidence type="ECO:0000313" key="1">
    <source>
        <dbReference type="Ensembl" id="ENSOSUP00000018897.1"/>
    </source>
</evidence>
<keyword evidence="2" id="KW-1185">Reference proteome</keyword>
<name>A0A8C8ED97_9STRI</name>
<accession>A0A8C8ED97</accession>
<sequence>AWQLSSQILVAWLYSCGIGTTSLRVIVLLPLPDLSLCLPKAHLPQHIPQPSLFLFVQVCTSTELTGRKAPCFWQKMGDFVCKEMFSAVQPGAESCPRS</sequence>
<dbReference type="Ensembl" id="ENSOSUT00000019514.1">
    <property type="protein sequence ID" value="ENSOSUP00000018897.1"/>
    <property type="gene ID" value="ENSOSUG00000013326.1"/>
</dbReference>
<evidence type="ECO:0000313" key="2">
    <source>
        <dbReference type="Proteomes" id="UP000694552"/>
    </source>
</evidence>
<dbReference type="AlphaFoldDB" id="A0A8C8ED97"/>
<reference evidence="1" key="1">
    <citation type="submission" date="2025-08" db="UniProtKB">
        <authorList>
            <consortium name="Ensembl"/>
        </authorList>
    </citation>
    <scope>IDENTIFICATION</scope>
</reference>
<protein>
    <submittedName>
        <fullName evidence="1">Uncharacterized protein</fullName>
    </submittedName>
</protein>
<reference evidence="1" key="2">
    <citation type="submission" date="2025-09" db="UniProtKB">
        <authorList>
            <consortium name="Ensembl"/>
        </authorList>
    </citation>
    <scope>IDENTIFICATION</scope>
</reference>
<organism evidence="1 2">
    <name type="scientific">Otus sunia</name>
    <name type="common">Oriental scops-owl</name>
    <dbReference type="NCBI Taxonomy" id="257818"/>
    <lineage>
        <taxon>Eukaryota</taxon>
        <taxon>Metazoa</taxon>
        <taxon>Chordata</taxon>
        <taxon>Craniata</taxon>
        <taxon>Vertebrata</taxon>
        <taxon>Euteleostomi</taxon>
        <taxon>Archelosauria</taxon>
        <taxon>Archosauria</taxon>
        <taxon>Dinosauria</taxon>
        <taxon>Saurischia</taxon>
        <taxon>Theropoda</taxon>
        <taxon>Coelurosauria</taxon>
        <taxon>Aves</taxon>
        <taxon>Neognathae</taxon>
        <taxon>Neoaves</taxon>
        <taxon>Telluraves</taxon>
        <taxon>Strigiformes</taxon>
        <taxon>Strigidae</taxon>
        <taxon>Otus</taxon>
    </lineage>
</organism>